<dbReference type="InterPro" id="IPR003959">
    <property type="entry name" value="ATPase_AAA_core"/>
</dbReference>
<protein>
    <submittedName>
        <fullName evidence="2">ATPase-like protein</fullName>
    </submittedName>
</protein>
<dbReference type="GO" id="GO:0000731">
    <property type="term" value="P:DNA synthesis involved in DNA repair"/>
    <property type="evidence" value="ECO:0007669"/>
    <property type="project" value="TreeGrafter"/>
</dbReference>
<dbReference type="GO" id="GO:0016887">
    <property type="term" value="F:ATP hydrolysis activity"/>
    <property type="evidence" value="ECO:0007669"/>
    <property type="project" value="InterPro"/>
</dbReference>
<dbReference type="PIRSF" id="PIRSF029347">
    <property type="entry name" value="RecF"/>
    <property type="match status" value="1"/>
</dbReference>
<sequence>MVLNLKSANIKNYKSLGNVSLTFRDLTIIVGANSTGKSNIIGALELLSIMVYNGSPPPPEFIKKRFRVMNDELIYKIKIEDENTKADYELSISANSETEKPSFSREKLKVDKIEVIDIVKGEGNVQDEDGKAPVSYNSKSGNLALNTAGDFGYKPFTSEVSEFIKHWEFYNLDPEIIGRKGITVRQIQASSSLVSETPKLDQKGGEVQEILLYWAEKNKNKFQEINQKLQDMVNMEFEVESDSDGDKFIQVLEGDGVQVPLSSMADGTLRLIAYLILLIDDELPPLIGIEEPERSFHPGLLSDIASIIKQLSQKTQVVITTHSSQLLDCFTVDEINSDVSLILLTKKDNKGTVAYPIDELSQKRESFLDWMQEFGVGSAIFHSQLLYDIQKQ</sequence>
<dbReference type="EMBL" id="CZDF01000179">
    <property type="protein sequence ID" value="CUR35724.1"/>
    <property type="molecule type" value="Genomic_DNA"/>
</dbReference>
<evidence type="ECO:0000259" key="1">
    <source>
        <dbReference type="Pfam" id="PF13304"/>
    </source>
</evidence>
<reference evidence="3" key="1">
    <citation type="submission" date="2015-10" db="EMBL/GenBank/DDBJ databases">
        <authorList>
            <person name="Regsiter A."/>
            <person name="william w."/>
        </authorList>
    </citation>
    <scope>NUCLEOTIDE SEQUENCE [LARGE SCALE GENOMIC DNA]</scope>
</reference>
<gene>
    <name evidence="2" type="ORF">PL9214710021</name>
</gene>
<feature type="domain" description="ATPase AAA-type core" evidence="1">
    <location>
        <begin position="26"/>
        <end position="328"/>
    </location>
</feature>
<dbReference type="STRING" id="671072.PL9214710021"/>
<dbReference type="PANTHER" id="PTHR32182:SF22">
    <property type="entry name" value="ATP-DEPENDENT ENDONUCLEASE, OLD FAMILY-RELATED"/>
    <property type="match status" value="1"/>
</dbReference>
<dbReference type="GO" id="GO:0006302">
    <property type="term" value="P:double-strand break repair"/>
    <property type="evidence" value="ECO:0007669"/>
    <property type="project" value="TreeGrafter"/>
</dbReference>
<dbReference type="Proteomes" id="UP000184315">
    <property type="component" value="Unassembled WGS sequence"/>
</dbReference>
<evidence type="ECO:0000313" key="2">
    <source>
        <dbReference type="EMBL" id="CUR35724.1"/>
    </source>
</evidence>
<dbReference type="AlphaFoldDB" id="A0A1J1LV33"/>
<accession>A0A1J1LV33</accession>
<proteinExistence type="predicted"/>
<dbReference type="SUPFAM" id="SSF52540">
    <property type="entry name" value="P-loop containing nucleoside triphosphate hydrolases"/>
    <property type="match status" value="1"/>
</dbReference>
<organism evidence="2 3">
    <name type="scientific">Planktothrix tepida PCC 9214</name>
    <dbReference type="NCBI Taxonomy" id="671072"/>
    <lineage>
        <taxon>Bacteria</taxon>
        <taxon>Bacillati</taxon>
        <taxon>Cyanobacteriota</taxon>
        <taxon>Cyanophyceae</taxon>
        <taxon>Oscillatoriophycideae</taxon>
        <taxon>Oscillatoriales</taxon>
        <taxon>Microcoleaceae</taxon>
        <taxon>Planktothrix</taxon>
    </lineage>
</organism>
<dbReference type="InterPro" id="IPR027417">
    <property type="entry name" value="P-loop_NTPase"/>
</dbReference>
<evidence type="ECO:0000313" key="3">
    <source>
        <dbReference type="Proteomes" id="UP000184315"/>
    </source>
</evidence>
<name>A0A1J1LV33_9CYAN</name>
<dbReference type="PANTHER" id="PTHR32182">
    <property type="entry name" value="DNA REPLICATION AND REPAIR PROTEIN RECF"/>
    <property type="match status" value="1"/>
</dbReference>
<dbReference type="OrthoDB" id="9815944at2"/>
<dbReference type="GO" id="GO:0005524">
    <property type="term" value="F:ATP binding"/>
    <property type="evidence" value="ECO:0007669"/>
    <property type="project" value="InterPro"/>
</dbReference>
<dbReference type="Pfam" id="PF13304">
    <property type="entry name" value="AAA_21"/>
    <property type="match status" value="1"/>
</dbReference>
<dbReference type="InterPro" id="IPR014555">
    <property type="entry name" value="RecF-like"/>
</dbReference>
<dbReference type="RefSeq" id="WP_072722654.1">
    <property type="nucleotide sequence ID" value="NZ_LN889817.1"/>
</dbReference>
<dbReference type="Gene3D" id="3.40.50.300">
    <property type="entry name" value="P-loop containing nucleotide triphosphate hydrolases"/>
    <property type="match status" value="1"/>
</dbReference>
<keyword evidence="3" id="KW-1185">Reference proteome</keyword>